<protein>
    <submittedName>
        <fullName evidence="1">Uncharacterized protein</fullName>
    </submittedName>
</protein>
<gene>
    <name evidence="1" type="ORF">PHMEG_00038439</name>
</gene>
<reference evidence="2" key="1">
    <citation type="submission" date="2017-03" db="EMBL/GenBank/DDBJ databases">
        <title>Phytopthora megakarya and P. palmivora, two closely related causual agents of cacao black pod achieved similar genome size and gene model numbers by different mechanisms.</title>
        <authorList>
            <person name="Ali S."/>
            <person name="Shao J."/>
            <person name="Larry D.J."/>
            <person name="Kronmiller B."/>
            <person name="Shen D."/>
            <person name="Strem M.D."/>
            <person name="Melnick R.L."/>
            <person name="Guiltinan M.J."/>
            <person name="Tyler B.M."/>
            <person name="Meinhardt L.W."/>
            <person name="Bailey B.A."/>
        </authorList>
    </citation>
    <scope>NUCLEOTIDE SEQUENCE [LARGE SCALE GENOMIC DNA]</scope>
    <source>
        <strain evidence="2">zdho120</strain>
    </source>
</reference>
<evidence type="ECO:0000313" key="2">
    <source>
        <dbReference type="Proteomes" id="UP000198211"/>
    </source>
</evidence>
<name>A0A225UHS5_9STRA</name>
<sequence>MELKDALRVGNAFIDTTQGQDGSQQRLDQLEMGIADLRHEFAAAQDSLRHMNSSLGTELSEVKGHLANLVQALTKMSTTLNQTQSAAQVAQQLANEAR</sequence>
<proteinExistence type="predicted"/>
<keyword evidence="2" id="KW-1185">Reference proteome</keyword>
<organism evidence="1 2">
    <name type="scientific">Phytophthora megakarya</name>
    <dbReference type="NCBI Taxonomy" id="4795"/>
    <lineage>
        <taxon>Eukaryota</taxon>
        <taxon>Sar</taxon>
        <taxon>Stramenopiles</taxon>
        <taxon>Oomycota</taxon>
        <taxon>Peronosporomycetes</taxon>
        <taxon>Peronosporales</taxon>
        <taxon>Peronosporaceae</taxon>
        <taxon>Phytophthora</taxon>
    </lineage>
</organism>
<evidence type="ECO:0000313" key="1">
    <source>
        <dbReference type="EMBL" id="OWY92523.1"/>
    </source>
</evidence>
<dbReference type="EMBL" id="NBNE01017877">
    <property type="protein sequence ID" value="OWY92523.1"/>
    <property type="molecule type" value="Genomic_DNA"/>
</dbReference>
<comment type="caution">
    <text evidence="1">The sequence shown here is derived from an EMBL/GenBank/DDBJ whole genome shotgun (WGS) entry which is preliminary data.</text>
</comment>
<accession>A0A225UHS5</accession>
<dbReference type="AlphaFoldDB" id="A0A225UHS5"/>
<dbReference type="Proteomes" id="UP000198211">
    <property type="component" value="Unassembled WGS sequence"/>
</dbReference>